<evidence type="ECO:0000313" key="10">
    <source>
        <dbReference type="EMBL" id="MDP0397726.1"/>
    </source>
</evidence>
<dbReference type="RefSeq" id="WP_220659158.1">
    <property type="nucleotide sequence ID" value="NZ_BAAAII010000006.1"/>
</dbReference>
<feature type="transmembrane region" description="Helical" evidence="7">
    <location>
        <begin position="136"/>
        <end position="159"/>
    </location>
</feature>
<dbReference type="Proteomes" id="UP001178281">
    <property type="component" value="Unassembled WGS sequence"/>
</dbReference>
<feature type="transmembrane region" description="Helical" evidence="7">
    <location>
        <begin position="165"/>
        <end position="185"/>
    </location>
</feature>
<dbReference type="InterPro" id="IPR043429">
    <property type="entry name" value="ArtM/GltK/GlnP/TcyL/YhdX-like"/>
</dbReference>
<dbReference type="Gene3D" id="1.10.3720.10">
    <property type="entry name" value="MetI-like"/>
    <property type="match status" value="1"/>
</dbReference>
<organism evidence="10 11">
    <name type="scientific">Tsukamurella strandjordii</name>
    <dbReference type="NCBI Taxonomy" id="147577"/>
    <lineage>
        <taxon>Bacteria</taxon>
        <taxon>Bacillati</taxon>
        <taxon>Actinomycetota</taxon>
        <taxon>Actinomycetes</taxon>
        <taxon>Mycobacteriales</taxon>
        <taxon>Tsukamurellaceae</taxon>
        <taxon>Tsukamurella</taxon>
    </lineage>
</organism>
<dbReference type="GO" id="GO:0006865">
    <property type="term" value="P:amino acid transport"/>
    <property type="evidence" value="ECO:0007669"/>
    <property type="project" value="TreeGrafter"/>
</dbReference>
<feature type="region of interest" description="Disordered" evidence="8">
    <location>
        <begin position="1"/>
        <end position="27"/>
    </location>
</feature>
<evidence type="ECO:0000256" key="7">
    <source>
        <dbReference type="RuleBase" id="RU363032"/>
    </source>
</evidence>
<dbReference type="EMBL" id="JAUTIX010000002">
    <property type="protein sequence ID" value="MDP0397726.1"/>
    <property type="molecule type" value="Genomic_DNA"/>
</dbReference>
<protein>
    <submittedName>
        <fullName evidence="10">Amino acid ABC transporter permease</fullName>
    </submittedName>
</protein>
<feature type="transmembrane region" description="Helical" evidence="7">
    <location>
        <begin position="86"/>
        <end position="115"/>
    </location>
</feature>
<keyword evidence="4 7" id="KW-0812">Transmembrane</keyword>
<dbReference type="CDD" id="cd06261">
    <property type="entry name" value="TM_PBP2"/>
    <property type="match status" value="1"/>
</dbReference>
<keyword evidence="2 7" id="KW-0813">Transport</keyword>
<evidence type="ECO:0000256" key="4">
    <source>
        <dbReference type="ARBA" id="ARBA00022692"/>
    </source>
</evidence>
<evidence type="ECO:0000256" key="6">
    <source>
        <dbReference type="ARBA" id="ARBA00023136"/>
    </source>
</evidence>
<reference evidence="10" key="1">
    <citation type="submission" date="2023-08" db="EMBL/GenBank/DDBJ databases">
        <title>The draft genome of Tsukamurella strandjordii strain 050030.</title>
        <authorList>
            <person name="Zhao F."/>
            <person name="Feng Y."/>
            <person name="Zong Z."/>
        </authorList>
    </citation>
    <scope>NUCLEOTIDE SEQUENCE</scope>
    <source>
        <strain evidence="10">050030</strain>
    </source>
</reference>
<proteinExistence type="inferred from homology"/>
<dbReference type="PANTHER" id="PTHR30614">
    <property type="entry name" value="MEMBRANE COMPONENT OF AMINO ACID ABC TRANSPORTER"/>
    <property type="match status" value="1"/>
</dbReference>
<dbReference type="GO" id="GO:0043190">
    <property type="term" value="C:ATP-binding cassette (ABC) transporter complex"/>
    <property type="evidence" value="ECO:0007669"/>
    <property type="project" value="InterPro"/>
</dbReference>
<feature type="transmembrane region" description="Helical" evidence="7">
    <location>
        <begin position="46"/>
        <end position="66"/>
    </location>
</feature>
<dbReference type="NCBIfam" id="TIGR01726">
    <property type="entry name" value="HEQRo_perm_3TM"/>
    <property type="match status" value="1"/>
</dbReference>
<keyword evidence="5 7" id="KW-1133">Transmembrane helix</keyword>
<comment type="subcellular location">
    <subcellularLocation>
        <location evidence="1 7">Cell membrane</location>
        <topology evidence="1 7">Multi-pass membrane protein</topology>
    </subcellularLocation>
</comment>
<dbReference type="SUPFAM" id="SSF161098">
    <property type="entry name" value="MetI-like"/>
    <property type="match status" value="1"/>
</dbReference>
<comment type="caution">
    <text evidence="10">The sequence shown here is derived from an EMBL/GenBank/DDBJ whole genome shotgun (WGS) entry which is preliminary data.</text>
</comment>
<dbReference type="InterPro" id="IPR000515">
    <property type="entry name" value="MetI-like"/>
</dbReference>
<evidence type="ECO:0000256" key="2">
    <source>
        <dbReference type="ARBA" id="ARBA00022448"/>
    </source>
</evidence>
<name>A0AA90N8S6_9ACTN</name>
<sequence length="298" mass="32828">MTQPNPVDLPNPVNDLPPKAPKINPKQKGSVLFDARGPKQQRRDQLVAVGFIAAMIAFAVWVLWVMNNKGQLAWSKWDMIVDSRFWTTYLIPGLWGTLLAAVVSIIFAMVLGTVLGLGRLSDHRAVRWLSGAVVELFRAIPVLILILFAYYAFAAASLFPSAQLAFAAVVFGLTMYNGSVIAEIIRSGINSLPKGQSEAASALGLRKNQLMRLILLPQAITAMLPALISQMVVALKDSALGYIIGYTEIVRQGIQAGITYRSLFVALIVVAVIMIVINYGLTRLARWVERKMRERRSH</sequence>
<dbReference type="InterPro" id="IPR010065">
    <property type="entry name" value="AA_ABC_transptr_permease_3TM"/>
</dbReference>
<evidence type="ECO:0000256" key="1">
    <source>
        <dbReference type="ARBA" id="ARBA00004651"/>
    </source>
</evidence>
<feature type="transmembrane region" description="Helical" evidence="7">
    <location>
        <begin position="213"/>
        <end position="233"/>
    </location>
</feature>
<keyword evidence="3" id="KW-1003">Cell membrane</keyword>
<feature type="transmembrane region" description="Helical" evidence="7">
    <location>
        <begin position="263"/>
        <end position="285"/>
    </location>
</feature>
<keyword evidence="6 7" id="KW-0472">Membrane</keyword>
<evidence type="ECO:0000256" key="5">
    <source>
        <dbReference type="ARBA" id="ARBA00022989"/>
    </source>
</evidence>
<evidence type="ECO:0000256" key="3">
    <source>
        <dbReference type="ARBA" id="ARBA00022475"/>
    </source>
</evidence>
<gene>
    <name evidence="10" type="ORF">Q7X28_07290</name>
</gene>
<dbReference type="PROSITE" id="PS50928">
    <property type="entry name" value="ABC_TM1"/>
    <property type="match status" value="1"/>
</dbReference>
<evidence type="ECO:0000259" key="9">
    <source>
        <dbReference type="PROSITE" id="PS50928"/>
    </source>
</evidence>
<comment type="similarity">
    <text evidence="7">Belongs to the binding-protein-dependent transport system permease family.</text>
</comment>
<evidence type="ECO:0000313" key="11">
    <source>
        <dbReference type="Proteomes" id="UP001178281"/>
    </source>
</evidence>
<dbReference type="PANTHER" id="PTHR30614:SF21">
    <property type="entry name" value="AMINO ACID ABC TRANSPORTER PERMEASE"/>
    <property type="match status" value="1"/>
</dbReference>
<evidence type="ECO:0000256" key="8">
    <source>
        <dbReference type="SAM" id="MobiDB-lite"/>
    </source>
</evidence>
<feature type="compositionally biased region" description="Low complexity" evidence="8">
    <location>
        <begin position="1"/>
        <end position="17"/>
    </location>
</feature>
<feature type="domain" description="ABC transmembrane type-1" evidence="9">
    <location>
        <begin position="94"/>
        <end position="285"/>
    </location>
</feature>
<dbReference type="AlphaFoldDB" id="A0AA90N8S6"/>
<dbReference type="Pfam" id="PF00528">
    <property type="entry name" value="BPD_transp_1"/>
    <property type="match status" value="1"/>
</dbReference>
<keyword evidence="11" id="KW-1185">Reference proteome</keyword>
<dbReference type="GO" id="GO:0022857">
    <property type="term" value="F:transmembrane transporter activity"/>
    <property type="evidence" value="ECO:0007669"/>
    <property type="project" value="InterPro"/>
</dbReference>
<accession>A0AA90N8S6</accession>
<dbReference type="InterPro" id="IPR035906">
    <property type="entry name" value="MetI-like_sf"/>
</dbReference>